<dbReference type="CDD" id="cd06864">
    <property type="entry name" value="PX_SNX4"/>
    <property type="match status" value="1"/>
</dbReference>
<dbReference type="PROSITE" id="PS50195">
    <property type="entry name" value="PX"/>
    <property type="match status" value="1"/>
</dbReference>
<protein>
    <recommendedName>
        <fullName evidence="3">PX domain-containing protein</fullName>
    </recommendedName>
</protein>
<name>A0A8K0K5U1_LADFU</name>
<evidence type="ECO:0000259" key="3">
    <source>
        <dbReference type="PROSITE" id="PS50195"/>
    </source>
</evidence>
<sequence>MDQDEFSKPHAKFNDGTVEKKPKDCLLDHMEISVSEAEKRATGTLNIRDFYTVYLIETKVTDSDWKGALNNTCALWRRYSEFELLRSDLEMAYPYIVMPTLPEKRVMYAWQKVATDTFDPDFVDRRRVGLESFLLRVASHPILSHDSLFMSFLQKEEGWRDTVKDSGYSIFSESRFKAFSVSVRLKQPDKRFESIKNYGAELQSHTGELLRVRAKLAGSLFNLHRLHANYGRVFSEWSAIEKEMGDGLQKAGHYLDSLALGVDSILEEEELIADQFKEYLFFGAALQNVCKRREALQLEVEQAEGLVSAKSQEKEKVQLGKMGIMSRLFGSVDTDEVRELKVNALDQRIEEGRSSVKAARDRLNTFSGKALVDIERFQAQKAVDLRETLASFVVLQIKMSRKVYGTIEKLINNDNMKLLVSKFGIKVSRFYKGSPRDFKPGPVSANVWKAYHDQAINKIVNKVLEELINVTYLCII</sequence>
<keyword evidence="2" id="KW-0175">Coiled coil</keyword>
<dbReference type="EMBL" id="KZ308286">
    <property type="protein sequence ID" value="KAG8226543.1"/>
    <property type="molecule type" value="Genomic_DNA"/>
</dbReference>
<proteinExistence type="inferred from homology"/>
<feature type="domain" description="PX" evidence="3">
    <location>
        <begin position="32"/>
        <end position="159"/>
    </location>
</feature>
<accession>A0A8K0K5U1</accession>
<evidence type="ECO:0000256" key="2">
    <source>
        <dbReference type="SAM" id="Coils"/>
    </source>
</evidence>
<dbReference type="AlphaFoldDB" id="A0A8K0K5U1"/>
<dbReference type="GO" id="GO:0005886">
    <property type="term" value="C:plasma membrane"/>
    <property type="evidence" value="ECO:0007669"/>
    <property type="project" value="TreeGrafter"/>
</dbReference>
<dbReference type="Gene3D" id="3.30.1520.10">
    <property type="entry name" value="Phox-like domain"/>
    <property type="match status" value="1"/>
</dbReference>
<dbReference type="InterPro" id="IPR036871">
    <property type="entry name" value="PX_dom_sf"/>
</dbReference>
<dbReference type="OrthoDB" id="289314at2759"/>
<reference evidence="4" key="2">
    <citation type="submission" date="2017-10" db="EMBL/GenBank/DDBJ databases">
        <title>Ladona fulva Genome sequencing and assembly.</title>
        <authorList>
            <person name="Murali S."/>
            <person name="Richards S."/>
            <person name="Bandaranaike D."/>
            <person name="Bellair M."/>
            <person name="Blankenburg K."/>
            <person name="Chao H."/>
            <person name="Dinh H."/>
            <person name="Doddapaneni H."/>
            <person name="Dugan-Rocha S."/>
            <person name="Elkadiri S."/>
            <person name="Gnanaolivu R."/>
            <person name="Hernandez B."/>
            <person name="Skinner E."/>
            <person name="Javaid M."/>
            <person name="Lee S."/>
            <person name="Li M."/>
            <person name="Ming W."/>
            <person name="Munidasa M."/>
            <person name="Muniz J."/>
            <person name="Nguyen L."/>
            <person name="Hughes D."/>
            <person name="Osuji N."/>
            <person name="Pu L.-L."/>
            <person name="Puazo M."/>
            <person name="Qu C."/>
            <person name="Quiroz J."/>
            <person name="Raj R."/>
            <person name="Weissenberger G."/>
            <person name="Xin Y."/>
            <person name="Zou X."/>
            <person name="Han Y."/>
            <person name="Worley K."/>
            <person name="Muzny D."/>
            <person name="Gibbs R."/>
        </authorList>
    </citation>
    <scope>NUCLEOTIDE SEQUENCE</scope>
    <source>
        <strain evidence="4">Sampled in the wild</strain>
    </source>
</reference>
<gene>
    <name evidence="4" type="ORF">J437_LFUL007884</name>
</gene>
<dbReference type="InterPro" id="IPR001683">
    <property type="entry name" value="PX_dom"/>
</dbReference>
<feature type="coiled-coil region" evidence="2">
    <location>
        <begin position="286"/>
        <end position="313"/>
    </location>
</feature>
<dbReference type="InterPro" id="IPR027267">
    <property type="entry name" value="AH/BAR_dom_sf"/>
</dbReference>
<evidence type="ECO:0000313" key="4">
    <source>
        <dbReference type="EMBL" id="KAG8226543.1"/>
    </source>
</evidence>
<dbReference type="Pfam" id="PF00787">
    <property type="entry name" value="PX"/>
    <property type="match status" value="1"/>
</dbReference>
<reference evidence="4" key="1">
    <citation type="submission" date="2013-04" db="EMBL/GenBank/DDBJ databases">
        <authorList>
            <person name="Qu J."/>
            <person name="Murali S.C."/>
            <person name="Bandaranaike D."/>
            <person name="Bellair M."/>
            <person name="Blankenburg K."/>
            <person name="Chao H."/>
            <person name="Dinh H."/>
            <person name="Doddapaneni H."/>
            <person name="Downs B."/>
            <person name="Dugan-Rocha S."/>
            <person name="Elkadiri S."/>
            <person name="Gnanaolivu R.D."/>
            <person name="Hernandez B."/>
            <person name="Javaid M."/>
            <person name="Jayaseelan J.C."/>
            <person name="Lee S."/>
            <person name="Li M."/>
            <person name="Ming W."/>
            <person name="Munidasa M."/>
            <person name="Muniz J."/>
            <person name="Nguyen L."/>
            <person name="Ongeri F."/>
            <person name="Osuji N."/>
            <person name="Pu L.-L."/>
            <person name="Puazo M."/>
            <person name="Qu C."/>
            <person name="Quiroz J."/>
            <person name="Raj R."/>
            <person name="Weissenberger G."/>
            <person name="Xin Y."/>
            <person name="Zou X."/>
            <person name="Han Y."/>
            <person name="Richards S."/>
            <person name="Worley K."/>
            <person name="Muzny D."/>
            <person name="Gibbs R."/>
        </authorList>
    </citation>
    <scope>NUCLEOTIDE SEQUENCE</scope>
    <source>
        <strain evidence="4">Sampled in the wild</strain>
    </source>
</reference>
<dbReference type="PANTHER" id="PTHR46596">
    <property type="entry name" value="SORTING NEXIN-4"/>
    <property type="match status" value="1"/>
</dbReference>
<dbReference type="Gene3D" id="1.20.1270.60">
    <property type="entry name" value="Arfaptin homology (AH) domain/BAR domain"/>
    <property type="match status" value="1"/>
</dbReference>
<evidence type="ECO:0000256" key="1">
    <source>
        <dbReference type="ARBA" id="ARBA00010883"/>
    </source>
</evidence>
<dbReference type="SUPFAM" id="SSF64268">
    <property type="entry name" value="PX domain"/>
    <property type="match status" value="1"/>
</dbReference>
<dbReference type="GO" id="GO:0031201">
    <property type="term" value="C:SNARE complex"/>
    <property type="evidence" value="ECO:0007669"/>
    <property type="project" value="TreeGrafter"/>
</dbReference>
<dbReference type="InterPro" id="IPR034902">
    <property type="entry name" value="PX_SNX4"/>
</dbReference>
<dbReference type="GO" id="GO:2000786">
    <property type="term" value="P:positive regulation of autophagosome assembly"/>
    <property type="evidence" value="ECO:0007669"/>
    <property type="project" value="TreeGrafter"/>
</dbReference>
<evidence type="ECO:0000313" key="5">
    <source>
        <dbReference type="Proteomes" id="UP000792457"/>
    </source>
</evidence>
<dbReference type="Proteomes" id="UP000792457">
    <property type="component" value="Unassembled WGS sequence"/>
</dbReference>
<dbReference type="SMART" id="SM00312">
    <property type="entry name" value="PX"/>
    <property type="match status" value="1"/>
</dbReference>
<comment type="caution">
    <text evidence="4">The sequence shown here is derived from an EMBL/GenBank/DDBJ whole genome shotgun (WGS) entry which is preliminary data.</text>
</comment>
<dbReference type="InterPro" id="IPR034783">
    <property type="entry name" value="SNX4"/>
</dbReference>
<comment type="similarity">
    <text evidence="1">Belongs to the sorting nexin family.</text>
</comment>
<dbReference type="GO" id="GO:0031901">
    <property type="term" value="C:early endosome membrane"/>
    <property type="evidence" value="ECO:0007669"/>
    <property type="project" value="TreeGrafter"/>
</dbReference>
<organism evidence="4 5">
    <name type="scientific">Ladona fulva</name>
    <name type="common">Scarce chaser dragonfly</name>
    <name type="synonym">Libellula fulva</name>
    <dbReference type="NCBI Taxonomy" id="123851"/>
    <lineage>
        <taxon>Eukaryota</taxon>
        <taxon>Metazoa</taxon>
        <taxon>Ecdysozoa</taxon>
        <taxon>Arthropoda</taxon>
        <taxon>Hexapoda</taxon>
        <taxon>Insecta</taxon>
        <taxon>Pterygota</taxon>
        <taxon>Palaeoptera</taxon>
        <taxon>Odonata</taxon>
        <taxon>Epiprocta</taxon>
        <taxon>Anisoptera</taxon>
        <taxon>Libelluloidea</taxon>
        <taxon>Libellulidae</taxon>
        <taxon>Ladona</taxon>
    </lineage>
</organism>
<dbReference type="PANTHER" id="PTHR46596:SF1">
    <property type="entry name" value="SORTING NEXIN-4"/>
    <property type="match status" value="1"/>
</dbReference>
<dbReference type="GO" id="GO:0015031">
    <property type="term" value="P:protein transport"/>
    <property type="evidence" value="ECO:0007669"/>
    <property type="project" value="InterPro"/>
</dbReference>
<dbReference type="GO" id="GO:0032266">
    <property type="term" value="F:phosphatidylinositol-3-phosphate binding"/>
    <property type="evidence" value="ECO:0007669"/>
    <property type="project" value="TreeGrafter"/>
</dbReference>
<keyword evidence="5" id="KW-1185">Reference proteome</keyword>